<feature type="binding site" evidence="9">
    <location>
        <position position="825"/>
    </location>
    <ligand>
        <name>substrate</name>
    </ligand>
</feature>
<comment type="domain">
    <text evidence="9">Is composed of four functional domains: the N-terminal 5'-deoxyadenosylcobalamin binding region that is homologous to the small subunit of ICM (IcmB), a middle P-loop GTPase domain (MeaI) that likely acts as a chaperone for ICM, a structured linker region involved in dimer formation, and a C-terminal part that is homologous to the large substrate-binding subunit of ICM (IcmA).</text>
</comment>
<reference evidence="11 12" key="1">
    <citation type="submission" date="2016-11" db="EMBL/GenBank/DDBJ databases">
        <title>Whole genomes of Flavobacteriaceae.</title>
        <authorList>
            <person name="Stine C."/>
            <person name="Li C."/>
            <person name="Tadesse D."/>
        </authorList>
    </citation>
    <scope>NUCLEOTIDE SEQUENCE [LARGE SCALE GENOMIC DNA]</scope>
    <source>
        <strain evidence="11 12">DSM 15937</strain>
    </source>
</reference>
<dbReference type="InterPro" id="IPR033669">
    <property type="entry name" value="IcmF"/>
</dbReference>
<feature type="binding site" evidence="9">
    <location>
        <position position="1026"/>
    </location>
    <ligand>
        <name>GTP</name>
        <dbReference type="ChEBI" id="CHEBI:37565"/>
    </ligand>
</feature>
<protein>
    <recommendedName>
        <fullName evidence="9">Fused isobutyryl-CoA mutase</fullName>
    </recommendedName>
    <domain>
        <recommendedName>
            <fullName evidence="9">Isobutyryl-CoA mutase</fullName>
            <shortName evidence="9">ICM</shortName>
            <ecNumber evidence="9">5.4.99.13</ecNumber>
        </recommendedName>
    </domain>
    <domain>
        <recommendedName>
            <fullName evidence="9">P-loop GTPase</fullName>
            <ecNumber evidence="9">3.6.5.-</ecNumber>
        </recommendedName>
        <alternativeName>
            <fullName evidence="9">G-protein chaperone</fullName>
        </alternativeName>
    </domain>
</protein>
<comment type="cofactor">
    <cofactor evidence="1 9">
        <name>adenosylcob(III)alamin</name>
        <dbReference type="ChEBI" id="CHEBI:18408"/>
    </cofactor>
</comment>
<comment type="catalytic activity">
    <reaction evidence="9">
        <text>GTP + H2O = GDP + phosphate + H(+)</text>
        <dbReference type="Rhea" id="RHEA:19669"/>
        <dbReference type="ChEBI" id="CHEBI:15377"/>
        <dbReference type="ChEBI" id="CHEBI:15378"/>
        <dbReference type="ChEBI" id="CHEBI:37565"/>
        <dbReference type="ChEBI" id="CHEBI:43474"/>
        <dbReference type="ChEBI" id="CHEBI:58189"/>
    </reaction>
</comment>
<dbReference type="Pfam" id="PF02310">
    <property type="entry name" value="B12-binding"/>
    <property type="match status" value="1"/>
</dbReference>
<dbReference type="Gene3D" id="3.20.20.240">
    <property type="entry name" value="Methylmalonyl-CoA mutase"/>
    <property type="match status" value="1"/>
</dbReference>
<keyword evidence="2 9" id="KW-0846">Cobalamin</keyword>
<evidence type="ECO:0000256" key="1">
    <source>
        <dbReference type="ARBA" id="ARBA00001922"/>
    </source>
</evidence>
<dbReference type="SUPFAM" id="SSF52540">
    <property type="entry name" value="P-loop containing nucleoside triphosphate hydrolases"/>
    <property type="match status" value="1"/>
</dbReference>
<evidence type="ECO:0000256" key="7">
    <source>
        <dbReference type="ARBA" id="ARBA00023235"/>
    </source>
</evidence>
<keyword evidence="8 9" id="KW-0170">Cobalt</keyword>
<keyword evidence="7 9" id="KW-0413">Isomerase</keyword>
<feature type="binding site" evidence="9">
    <location>
        <position position="297"/>
    </location>
    <ligand>
        <name>Mg(2+)</name>
        <dbReference type="ChEBI" id="CHEBI:18420"/>
        <label>2</label>
    </ligand>
</feature>
<keyword evidence="9" id="KW-0511">Multifunctional enzyme</keyword>
<feature type="binding site" evidence="9">
    <location>
        <begin position="343"/>
        <end position="346"/>
    </location>
    <ligand>
        <name>GTP</name>
        <dbReference type="ChEBI" id="CHEBI:37565"/>
    </ligand>
</feature>
<organism evidence="11 12">
    <name type="scientific">Flavobacterium frigidimaris</name>
    <dbReference type="NCBI Taxonomy" id="262320"/>
    <lineage>
        <taxon>Bacteria</taxon>
        <taxon>Pseudomonadati</taxon>
        <taxon>Bacteroidota</taxon>
        <taxon>Flavobacteriia</taxon>
        <taxon>Flavobacteriales</taxon>
        <taxon>Flavobacteriaceae</taxon>
        <taxon>Flavobacterium</taxon>
    </lineage>
</organism>
<dbReference type="PROSITE" id="PS51332">
    <property type="entry name" value="B12_BINDING"/>
    <property type="match status" value="1"/>
</dbReference>
<feature type="binding site" evidence="9">
    <location>
        <position position="210"/>
    </location>
    <ligand>
        <name>Mg(2+)</name>
        <dbReference type="ChEBI" id="CHEBI:18420"/>
        <label>1</label>
        <note>catalytic</note>
    </ligand>
</feature>
<name>A0ABX4BNU9_FLAFR</name>
<dbReference type="Pfam" id="PF03308">
    <property type="entry name" value="MeaB"/>
    <property type="match status" value="1"/>
</dbReference>
<comment type="caution">
    <text evidence="11">The sequence shown here is derived from an EMBL/GenBank/DDBJ whole genome shotgun (WGS) entry which is preliminary data.</text>
</comment>
<feature type="binding site" evidence="9">
    <location>
        <position position="914"/>
    </location>
    <ligand>
        <name>substrate</name>
    </ligand>
</feature>
<keyword evidence="9" id="KW-0460">Magnesium</keyword>
<dbReference type="RefSeq" id="WP_074656699.1">
    <property type="nucleotide sequence ID" value="NZ_MUGV01000022.1"/>
</dbReference>
<dbReference type="InterPro" id="IPR027417">
    <property type="entry name" value="P-loop_NTPase"/>
</dbReference>
<feature type="binding site" evidence="9">
    <location>
        <position position="874"/>
    </location>
    <ligand>
        <name>substrate</name>
    </ligand>
</feature>
<evidence type="ECO:0000256" key="9">
    <source>
        <dbReference type="HAMAP-Rule" id="MF_02050"/>
    </source>
</evidence>
<gene>
    <name evidence="9" type="primary">icmF</name>
    <name evidence="11" type="ORF">B0A65_13890</name>
</gene>
<feature type="binding site" evidence="9">
    <location>
        <begin position="206"/>
        <end position="211"/>
    </location>
    <ligand>
        <name>GTP</name>
        <dbReference type="ChEBI" id="CHEBI:37565"/>
    </ligand>
</feature>
<feature type="binding site" evidence="9">
    <location>
        <position position="235"/>
    </location>
    <ligand>
        <name>Mg(2+)</name>
        <dbReference type="ChEBI" id="CHEBI:18420"/>
        <label>2</label>
    </ligand>
</feature>
<dbReference type="HAMAP" id="MF_02050">
    <property type="entry name" value="IcmF"/>
    <property type="match status" value="1"/>
</dbReference>
<evidence type="ECO:0000256" key="8">
    <source>
        <dbReference type="ARBA" id="ARBA00023285"/>
    </source>
</evidence>
<feature type="domain" description="B12-binding" evidence="10">
    <location>
        <begin position="12"/>
        <end position="150"/>
    </location>
</feature>
<evidence type="ECO:0000256" key="3">
    <source>
        <dbReference type="ARBA" id="ARBA00022741"/>
    </source>
</evidence>
<evidence type="ECO:0000256" key="2">
    <source>
        <dbReference type="ARBA" id="ARBA00022628"/>
    </source>
</evidence>
<keyword evidence="4 9" id="KW-0378">Hydrolase</keyword>
<feature type="binding site" evidence="9">
    <location>
        <position position="248"/>
    </location>
    <ligand>
        <name>Mg(2+)</name>
        <dbReference type="ChEBI" id="CHEBI:18420"/>
        <label>1</label>
        <note>catalytic</note>
    </ligand>
</feature>
<evidence type="ECO:0000259" key="10">
    <source>
        <dbReference type="PROSITE" id="PS51332"/>
    </source>
</evidence>
<dbReference type="EMBL" id="MUGV01000022">
    <property type="protein sequence ID" value="OXA78250.1"/>
    <property type="molecule type" value="Genomic_DNA"/>
</dbReference>
<feature type="binding site" evidence="9">
    <location>
        <position position="631"/>
    </location>
    <ligand>
        <name>substrate</name>
    </ligand>
</feature>
<feature type="binding site" evidence="9">
    <location>
        <position position="909"/>
    </location>
    <ligand>
        <name>substrate</name>
    </ligand>
</feature>
<dbReference type="Pfam" id="PF01642">
    <property type="entry name" value="MM_CoA_mutase"/>
    <property type="match status" value="2"/>
</dbReference>
<feature type="binding site" evidence="9">
    <location>
        <position position="296"/>
    </location>
    <ligand>
        <name>Mg(2+)</name>
        <dbReference type="ChEBI" id="CHEBI:18420"/>
        <label>2</label>
    </ligand>
</feature>
<comment type="subunit">
    <text evidence="9">Homodimer.</text>
</comment>
<dbReference type="CDD" id="cd02071">
    <property type="entry name" value="MM_CoA_mut_B12_BD"/>
    <property type="match status" value="1"/>
</dbReference>
<accession>A0ABX4BNU9</accession>
<evidence type="ECO:0000313" key="12">
    <source>
        <dbReference type="Proteomes" id="UP000198382"/>
    </source>
</evidence>
<feature type="binding site" evidence="9">
    <location>
        <position position="251"/>
    </location>
    <ligand>
        <name>GTP</name>
        <dbReference type="ChEBI" id="CHEBI:37565"/>
    </ligand>
</feature>
<keyword evidence="3 9" id="KW-0547">Nucleotide-binding</keyword>
<dbReference type="Proteomes" id="UP000198382">
    <property type="component" value="Unassembled WGS sequence"/>
</dbReference>
<dbReference type="InterPro" id="IPR006099">
    <property type="entry name" value="MeMalonylCoA_mutase_a/b_cat"/>
</dbReference>
<dbReference type="SUPFAM" id="SSF52242">
    <property type="entry name" value="Cobalamin (vitamin B12)-binding domain"/>
    <property type="match status" value="1"/>
</dbReference>
<dbReference type="PANTHER" id="PTHR43087">
    <property type="entry name" value="LYSINE/ARGININE/ORNITHINE TRANSPORT SYSTEM KINASE"/>
    <property type="match status" value="1"/>
</dbReference>
<evidence type="ECO:0000313" key="11">
    <source>
        <dbReference type="EMBL" id="OXA78250.1"/>
    </source>
</evidence>
<feature type="binding site" description="axial binding residue" evidence="9">
    <location>
        <position position="25"/>
    </location>
    <ligand>
        <name>adenosylcob(III)alamin</name>
        <dbReference type="ChEBI" id="CHEBI:18408"/>
    </ligand>
    <ligandPart>
        <name>Co</name>
        <dbReference type="ChEBI" id="CHEBI:27638"/>
    </ligandPart>
</feature>
<dbReference type="Gene3D" id="3.40.50.300">
    <property type="entry name" value="P-loop containing nucleotide triphosphate hydrolases"/>
    <property type="match status" value="1"/>
</dbReference>
<dbReference type="PANTHER" id="PTHR43087:SF1">
    <property type="entry name" value="LAO_AO TRANSPORT SYSTEM ATPASE"/>
    <property type="match status" value="1"/>
</dbReference>
<comment type="catalytic activity">
    <reaction evidence="9">
        <text>2-methylpropanoyl-CoA = butanoyl-CoA</text>
        <dbReference type="Rhea" id="RHEA:13141"/>
        <dbReference type="ChEBI" id="CHEBI:57338"/>
        <dbReference type="ChEBI" id="CHEBI:57371"/>
        <dbReference type="EC" id="5.4.99.13"/>
    </reaction>
</comment>
<dbReference type="Gene3D" id="3.40.50.280">
    <property type="entry name" value="Cobalamin-binding domain"/>
    <property type="match status" value="1"/>
</dbReference>
<comment type="caution">
    <text evidence="9">Lacks conserved residue(s) required for the propagation of feature annotation.</text>
</comment>
<dbReference type="EC" id="5.4.99.13" evidence="9"/>
<feature type="binding site" evidence="9">
    <location>
        <position position="296"/>
    </location>
    <ligand>
        <name>Mg(2+)</name>
        <dbReference type="ChEBI" id="CHEBI:18420"/>
        <label>1</label>
        <note>catalytic</note>
    </ligand>
</feature>
<keyword evidence="5 9" id="KW-0342">GTP-binding</keyword>
<comment type="function">
    <text evidence="9">Catalyzes the reversible interconversion of isobutyryl-CoA and n-butyryl-CoA, using radical chemistry. Also exhibits GTPase activity, associated with its G-protein domain (MeaI) that functions as a chaperone that assists cofactor delivery and proper holo-enzyme assembly.</text>
</comment>
<feature type="binding site" evidence="9">
    <location>
        <position position="248"/>
    </location>
    <ligand>
        <name>Mg(2+)</name>
        <dbReference type="ChEBI" id="CHEBI:18420"/>
        <label>2</label>
    </ligand>
</feature>
<keyword evidence="9" id="KW-0479">Metal-binding</keyword>
<keyword evidence="12" id="KW-1185">Reference proteome</keyword>
<comment type="cofactor">
    <cofactor evidence="9">
        <name>Mg(2+)</name>
        <dbReference type="ChEBI" id="CHEBI:18420"/>
    </cofactor>
</comment>
<keyword evidence="6 9" id="KW-0143">Chaperone</keyword>
<dbReference type="InterPro" id="IPR006158">
    <property type="entry name" value="Cobalamin-bd"/>
</dbReference>
<feature type="binding site" evidence="9">
    <location>
        <position position="781"/>
    </location>
    <ligand>
        <name>substrate</name>
    </ligand>
</feature>
<proteinExistence type="inferred from homology"/>
<dbReference type="InterPro" id="IPR016176">
    <property type="entry name" value="Cbl-dep_enz_cat"/>
</dbReference>
<dbReference type="InterPro" id="IPR036724">
    <property type="entry name" value="Cobalamin-bd_sf"/>
</dbReference>
<evidence type="ECO:0000256" key="5">
    <source>
        <dbReference type="ARBA" id="ARBA00023134"/>
    </source>
</evidence>
<feature type="binding site" evidence="9">
    <location>
        <position position="1145"/>
    </location>
    <ligand>
        <name>GTP</name>
        <dbReference type="ChEBI" id="CHEBI:37565"/>
    </ligand>
</feature>
<dbReference type="InterPro" id="IPR052040">
    <property type="entry name" value="GTPase/Isobutyryl-CoA_mutase"/>
</dbReference>
<evidence type="ECO:0000256" key="4">
    <source>
        <dbReference type="ARBA" id="ARBA00022801"/>
    </source>
</evidence>
<feature type="binding site" evidence="9">
    <location>
        <position position="234"/>
    </location>
    <ligand>
        <name>Mg(2+)</name>
        <dbReference type="ChEBI" id="CHEBI:18420"/>
        <label>2</label>
    </ligand>
</feature>
<dbReference type="EC" id="3.6.5.-" evidence="9"/>
<comment type="similarity">
    <text evidence="9">Belongs to the IcmF family.</text>
</comment>
<dbReference type="SUPFAM" id="SSF51703">
    <property type="entry name" value="Cobalamin (vitamin B12)-dependent enzymes"/>
    <property type="match status" value="1"/>
</dbReference>
<feature type="binding site" evidence="9">
    <location>
        <position position="596"/>
    </location>
    <ligand>
        <name>substrate</name>
    </ligand>
</feature>
<evidence type="ECO:0000256" key="6">
    <source>
        <dbReference type="ARBA" id="ARBA00023186"/>
    </source>
</evidence>
<sequence>MEQQIPYIPKNKVRIVTAASLFDGHDAAINIMRRIIQSTGVEVIHLGHDRSVEEVVNTAIQEDANAIAMTSYQGGHNEYFKYMYDLLHEKGAGHIKIFGGGGGVILPSEISELHEYGITRIYSPDDGRSLGLQGMINDLVQRADYPIGDKLNGEIDHIENKVPTAIARLISAAENFPEIAKPVFDQIHTNNANSKIPVLGITGTGGAGKSSLVDELVRRFLIDFPEKTIGLISVDPSKRKTGGALLGDRIRMNAINNPRVYMRSLATRQSNLALSKYVAEAIQVLKAAKYDLIILETSGIGQSDTEIMDHSDVSLYVMTPEFGAATQLEKIDMLDFADLVALNKFDKRGALDAIRDVKKQYQRNHNLWDKNPDEMPVFGTIASQFNDPGMNTLYKAIMDKIVEKTDSDLKSTFEITREMSEKIFVIPPHRTRYLSEIAESNRSYDEIALSQQKVAQKLYGIFKTIESVSGKIPQINKAGIDDSTVLPSGIQEYDENRIFLNLLLNQFDKVKMDLDPYNWEIILNWDDKVNKYKNPVYSFKVRDKEIKIATHTESLSHLQIPKIALPKYEAWGDILRWSLQENVPGEFPFASGLYPFKREGEDPSRMFAGEGGPERTNKRFHYVSAGLPAKRLSTAFDSVTLYGNDPDLRPDIYGKIGNAGVSICCLDDAKKLYSGFDLVHALTSVSMTINGPAPMLLGFFMNAAIDQQCEYYIKSNDLEKEVEAKINKIYKEKGTERPKYQGDLPEGNNGLGLMLLGVTGDEVLPLDVYNEIKVKTLSQVRGTVQADILKEDQAQNTCIFSTEFALRLMGDVQEYFITKNVRNFYSVSISGYHIAEAGANPITQLAFTLSNGFTYVEYYLSRGMSINDFGPNLSFFFSNGVDPEYSVIGRVARKIWAKAMKNKYGANERAQMLKYHIQTSGRSLHAQEIDFNDIRTTLQALYAIYDNCNSLHTNAYDEAITTPTEESVRRAMAIQLIINKELGLAKNENPIQGSFIIEELTDLVEAAVLQEFDRITERGGVLGAMETMYQRSKIQEESLYYETLKHNGDFPIVGVNTFLSSKGSPTVIPAEVIRATEEEKQYQITMLDNLHQFHEAKVNEHLNKLQEAAIKNENLFDHLMEATKVCSLGQITSALFEVGGQYRRNM</sequence>